<feature type="compositionally biased region" description="Polar residues" evidence="1">
    <location>
        <begin position="22"/>
        <end position="33"/>
    </location>
</feature>
<evidence type="ECO:0000256" key="1">
    <source>
        <dbReference type="SAM" id="MobiDB-lite"/>
    </source>
</evidence>
<dbReference type="AlphaFoldDB" id="A0A482XSL8"/>
<protein>
    <submittedName>
        <fullName evidence="2">Uncharacterized protein</fullName>
    </submittedName>
</protein>
<dbReference type="OrthoDB" id="6424355at2759"/>
<gene>
    <name evidence="2" type="ORF">LSTR_LSTR015493</name>
</gene>
<dbReference type="Proteomes" id="UP000291343">
    <property type="component" value="Unassembled WGS sequence"/>
</dbReference>
<feature type="region of interest" description="Disordered" evidence="1">
    <location>
        <begin position="1"/>
        <end position="88"/>
    </location>
</feature>
<feature type="compositionally biased region" description="Polar residues" evidence="1">
    <location>
        <begin position="49"/>
        <end position="66"/>
    </location>
</feature>
<evidence type="ECO:0000313" key="2">
    <source>
        <dbReference type="EMBL" id="RZF48674.1"/>
    </source>
</evidence>
<dbReference type="InParanoid" id="A0A482XSL8"/>
<name>A0A482XSL8_LAOST</name>
<keyword evidence="3" id="KW-1185">Reference proteome</keyword>
<organism evidence="2 3">
    <name type="scientific">Laodelphax striatellus</name>
    <name type="common">Small brown planthopper</name>
    <name type="synonym">Delphax striatella</name>
    <dbReference type="NCBI Taxonomy" id="195883"/>
    <lineage>
        <taxon>Eukaryota</taxon>
        <taxon>Metazoa</taxon>
        <taxon>Ecdysozoa</taxon>
        <taxon>Arthropoda</taxon>
        <taxon>Hexapoda</taxon>
        <taxon>Insecta</taxon>
        <taxon>Pterygota</taxon>
        <taxon>Neoptera</taxon>
        <taxon>Paraneoptera</taxon>
        <taxon>Hemiptera</taxon>
        <taxon>Auchenorrhyncha</taxon>
        <taxon>Fulgoroidea</taxon>
        <taxon>Delphacidae</taxon>
        <taxon>Criomorphinae</taxon>
        <taxon>Laodelphax</taxon>
    </lineage>
</organism>
<accession>A0A482XSL8</accession>
<comment type="caution">
    <text evidence="2">The sequence shown here is derived from an EMBL/GenBank/DDBJ whole genome shotgun (WGS) entry which is preliminary data.</text>
</comment>
<dbReference type="EMBL" id="QKKF02001291">
    <property type="protein sequence ID" value="RZF48674.1"/>
    <property type="molecule type" value="Genomic_DNA"/>
</dbReference>
<evidence type="ECO:0000313" key="3">
    <source>
        <dbReference type="Proteomes" id="UP000291343"/>
    </source>
</evidence>
<sequence>MKQSLSPQDRRTSVSGFLRRPSCSTGLLLSPSITGREKLSHQRFPPTEKTASGSPLSHRLPQSATVCSHLSPGYSGLSGPSSRRMSSVPATITVPEKANHLSIMLAQVTAERRPSSSIVRISNV</sequence>
<proteinExistence type="predicted"/>
<reference evidence="2 3" key="1">
    <citation type="journal article" date="2017" name="Gigascience">
        <title>Genome sequence of the small brown planthopper, Laodelphax striatellus.</title>
        <authorList>
            <person name="Zhu J."/>
            <person name="Jiang F."/>
            <person name="Wang X."/>
            <person name="Yang P."/>
            <person name="Bao Y."/>
            <person name="Zhao W."/>
            <person name="Wang W."/>
            <person name="Lu H."/>
            <person name="Wang Q."/>
            <person name="Cui N."/>
            <person name="Li J."/>
            <person name="Chen X."/>
            <person name="Luo L."/>
            <person name="Yu J."/>
            <person name="Kang L."/>
            <person name="Cui F."/>
        </authorList>
    </citation>
    <scope>NUCLEOTIDE SEQUENCE [LARGE SCALE GENOMIC DNA]</scope>
    <source>
        <strain evidence="2">Lst14</strain>
    </source>
</reference>
<feature type="compositionally biased region" description="Low complexity" evidence="1">
    <location>
        <begin position="68"/>
        <end position="82"/>
    </location>
</feature>